<keyword evidence="3" id="KW-1185">Reference proteome</keyword>
<reference evidence="2 3" key="1">
    <citation type="submission" date="2019-03" db="EMBL/GenBank/DDBJ databases">
        <title>First draft genome of Liparis tanakae, snailfish: a comprehensive survey of snailfish specific genes.</title>
        <authorList>
            <person name="Kim W."/>
            <person name="Song I."/>
            <person name="Jeong J.-H."/>
            <person name="Kim D."/>
            <person name="Kim S."/>
            <person name="Ryu S."/>
            <person name="Song J.Y."/>
            <person name="Lee S.K."/>
        </authorList>
    </citation>
    <scope>NUCLEOTIDE SEQUENCE [LARGE SCALE GENOMIC DNA]</scope>
    <source>
        <tissue evidence="2">Muscle</tissue>
    </source>
</reference>
<dbReference type="EMBL" id="SRLO01000458">
    <property type="protein sequence ID" value="TNN55362.1"/>
    <property type="molecule type" value="Genomic_DNA"/>
</dbReference>
<accession>A0A4Z2GRM4</accession>
<evidence type="ECO:0000313" key="3">
    <source>
        <dbReference type="Proteomes" id="UP000314294"/>
    </source>
</evidence>
<sequence length="69" mass="8045">MSTHPGNRRRREEEEEEEEEEKRSRKRTGGRARLMSRQEMQAQALLSWRVQLGNSEHGAGNVNSHRSAE</sequence>
<dbReference type="Proteomes" id="UP000314294">
    <property type="component" value="Unassembled WGS sequence"/>
</dbReference>
<organism evidence="2 3">
    <name type="scientific">Liparis tanakae</name>
    <name type="common">Tanaka's snailfish</name>
    <dbReference type="NCBI Taxonomy" id="230148"/>
    <lineage>
        <taxon>Eukaryota</taxon>
        <taxon>Metazoa</taxon>
        <taxon>Chordata</taxon>
        <taxon>Craniata</taxon>
        <taxon>Vertebrata</taxon>
        <taxon>Euteleostomi</taxon>
        <taxon>Actinopterygii</taxon>
        <taxon>Neopterygii</taxon>
        <taxon>Teleostei</taxon>
        <taxon>Neoteleostei</taxon>
        <taxon>Acanthomorphata</taxon>
        <taxon>Eupercaria</taxon>
        <taxon>Perciformes</taxon>
        <taxon>Cottioidei</taxon>
        <taxon>Cottales</taxon>
        <taxon>Liparidae</taxon>
        <taxon>Liparis</taxon>
    </lineage>
</organism>
<feature type="region of interest" description="Disordered" evidence="1">
    <location>
        <begin position="1"/>
        <end position="35"/>
    </location>
</feature>
<dbReference type="AlphaFoldDB" id="A0A4Z2GRM4"/>
<comment type="caution">
    <text evidence="2">The sequence shown here is derived from an EMBL/GenBank/DDBJ whole genome shotgun (WGS) entry which is preliminary data.</text>
</comment>
<name>A0A4Z2GRM4_9TELE</name>
<evidence type="ECO:0000256" key="1">
    <source>
        <dbReference type="SAM" id="MobiDB-lite"/>
    </source>
</evidence>
<protein>
    <submittedName>
        <fullName evidence="2">Uncharacterized protein</fullName>
    </submittedName>
</protein>
<gene>
    <name evidence="2" type="ORF">EYF80_034435</name>
</gene>
<evidence type="ECO:0000313" key="2">
    <source>
        <dbReference type="EMBL" id="TNN55362.1"/>
    </source>
</evidence>
<proteinExistence type="predicted"/>